<evidence type="ECO:0000313" key="2">
    <source>
        <dbReference type="Proteomes" id="UP000323917"/>
    </source>
</evidence>
<dbReference type="KEGG" id="bgok:Pr1d_47230"/>
<proteinExistence type="predicted"/>
<dbReference type="AlphaFoldDB" id="A0A5B9QIG2"/>
<dbReference type="EMBL" id="CP042913">
    <property type="protein sequence ID" value="QEG37380.1"/>
    <property type="molecule type" value="Genomic_DNA"/>
</dbReference>
<sequence>MLHSKASLRLKSQRQRLVVLPTLVVVMVASATLLMGCGGAKGSANTAHLKGKITLDGQPIPSDASGSITFKPTRSGQGRTTFSTIDDGVYDSPDTPKGPVKIYLSIQQPTGRMISEDGGSESAEMRSLVPASYAGGIDMEIAEDNLNLDFDLK</sequence>
<gene>
    <name evidence="1" type="ORF">Pr1d_47230</name>
</gene>
<name>A0A5B9QIG2_9BACT</name>
<protein>
    <recommendedName>
        <fullName evidence="3">Carboxypeptidase regulatory-like domain-containing protein</fullName>
    </recommendedName>
</protein>
<reference evidence="1 2" key="1">
    <citation type="submission" date="2019-08" db="EMBL/GenBank/DDBJ databases">
        <title>Deep-cultivation of Planctomycetes and their phenomic and genomic characterization uncovers novel biology.</title>
        <authorList>
            <person name="Wiegand S."/>
            <person name="Jogler M."/>
            <person name="Boedeker C."/>
            <person name="Pinto D."/>
            <person name="Vollmers J."/>
            <person name="Rivas-Marin E."/>
            <person name="Kohn T."/>
            <person name="Peeters S.H."/>
            <person name="Heuer A."/>
            <person name="Rast P."/>
            <person name="Oberbeckmann S."/>
            <person name="Bunk B."/>
            <person name="Jeske O."/>
            <person name="Meyerdierks A."/>
            <person name="Storesund J.E."/>
            <person name="Kallscheuer N."/>
            <person name="Luecker S."/>
            <person name="Lage O.M."/>
            <person name="Pohl T."/>
            <person name="Merkel B.J."/>
            <person name="Hornburger P."/>
            <person name="Mueller R.-W."/>
            <person name="Bruemmer F."/>
            <person name="Labrenz M."/>
            <person name="Spormann A.M."/>
            <person name="Op den Camp H."/>
            <person name="Overmann J."/>
            <person name="Amann R."/>
            <person name="Jetten M.S.M."/>
            <person name="Mascher T."/>
            <person name="Medema M.H."/>
            <person name="Devos D.P."/>
            <person name="Kaster A.-K."/>
            <person name="Ovreas L."/>
            <person name="Rohde M."/>
            <person name="Galperin M.Y."/>
            <person name="Jogler C."/>
        </authorList>
    </citation>
    <scope>NUCLEOTIDE SEQUENCE [LARGE SCALE GENOMIC DNA]</scope>
    <source>
        <strain evidence="1 2">Pr1d</strain>
    </source>
</reference>
<evidence type="ECO:0008006" key="3">
    <source>
        <dbReference type="Google" id="ProtNLM"/>
    </source>
</evidence>
<evidence type="ECO:0000313" key="1">
    <source>
        <dbReference type="EMBL" id="QEG37380.1"/>
    </source>
</evidence>
<accession>A0A5B9QIG2</accession>
<organism evidence="1 2">
    <name type="scientific">Bythopirellula goksoeyrii</name>
    <dbReference type="NCBI Taxonomy" id="1400387"/>
    <lineage>
        <taxon>Bacteria</taxon>
        <taxon>Pseudomonadati</taxon>
        <taxon>Planctomycetota</taxon>
        <taxon>Planctomycetia</taxon>
        <taxon>Pirellulales</taxon>
        <taxon>Lacipirellulaceae</taxon>
        <taxon>Bythopirellula</taxon>
    </lineage>
</organism>
<dbReference type="RefSeq" id="WP_148075627.1">
    <property type="nucleotide sequence ID" value="NZ_CP042913.1"/>
</dbReference>
<keyword evidence="2" id="KW-1185">Reference proteome</keyword>
<dbReference type="Proteomes" id="UP000323917">
    <property type="component" value="Chromosome"/>
</dbReference>